<keyword evidence="11" id="KW-0325">Glycoprotein</keyword>
<dbReference type="Pfam" id="PF03402">
    <property type="entry name" value="V1R"/>
    <property type="match status" value="1"/>
</dbReference>
<dbReference type="PANTHER" id="PTHR24062">
    <property type="entry name" value="VOMERONASAL TYPE-1 RECEPTOR"/>
    <property type="match status" value="1"/>
</dbReference>
<feature type="transmembrane region" description="Helical" evidence="13">
    <location>
        <begin position="96"/>
        <end position="118"/>
    </location>
</feature>
<evidence type="ECO:0000256" key="11">
    <source>
        <dbReference type="ARBA" id="ARBA00023180"/>
    </source>
</evidence>
<feature type="transmembrane region" description="Helical" evidence="13">
    <location>
        <begin position="246"/>
        <end position="270"/>
    </location>
</feature>
<gene>
    <name evidence="15" type="ORF">H671_21256</name>
</gene>
<organism evidence="15 16">
    <name type="scientific">Cricetulus griseus</name>
    <name type="common">Chinese hamster</name>
    <name type="synonym">Cricetulus barabensis griseus</name>
    <dbReference type="NCBI Taxonomy" id="10029"/>
    <lineage>
        <taxon>Eukaryota</taxon>
        <taxon>Metazoa</taxon>
        <taxon>Chordata</taxon>
        <taxon>Craniata</taxon>
        <taxon>Vertebrata</taxon>
        <taxon>Euteleostomi</taxon>
        <taxon>Mammalia</taxon>
        <taxon>Eutheria</taxon>
        <taxon>Euarchontoglires</taxon>
        <taxon>Glires</taxon>
        <taxon>Rodentia</taxon>
        <taxon>Myomorpha</taxon>
        <taxon>Muroidea</taxon>
        <taxon>Cricetidae</taxon>
        <taxon>Cricetinae</taxon>
        <taxon>Cricetulus</taxon>
    </lineage>
</organism>
<comment type="function">
    <text evidence="1">Putative pheromone receptor.</text>
</comment>
<feature type="transmembrane region" description="Helical" evidence="13">
    <location>
        <begin position="21"/>
        <end position="41"/>
    </location>
</feature>
<evidence type="ECO:0000256" key="13">
    <source>
        <dbReference type="RuleBase" id="RU364061"/>
    </source>
</evidence>
<evidence type="ECO:0000256" key="12">
    <source>
        <dbReference type="ARBA" id="ARBA00023224"/>
    </source>
</evidence>
<dbReference type="GO" id="GO:0007606">
    <property type="term" value="P:sensory perception of chemical stimulus"/>
    <property type="evidence" value="ECO:0007669"/>
    <property type="project" value="UniProtKB-ARBA"/>
</dbReference>
<evidence type="ECO:0000259" key="14">
    <source>
        <dbReference type="PROSITE" id="PS50262"/>
    </source>
</evidence>
<evidence type="ECO:0000313" key="15">
    <source>
        <dbReference type="EMBL" id="ERE53003.1"/>
    </source>
</evidence>
<evidence type="ECO:0000256" key="9">
    <source>
        <dbReference type="ARBA" id="ARBA00023136"/>
    </source>
</evidence>
<keyword evidence="10 13" id="KW-0675">Receptor</keyword>
<feature type="domain" description="G-protein coupled receptors family 1 profile" evidence="14">
    <location>
        <begin position="28"/>
        <end position="296"/>
    </location>
</feature>
<dbReference type="PROSITE" id="PS50262">
    <property type="entry name" value="G_PROTEIN_RECEP_F1_2"/>
    <property type="match status" value="1"/>
</dbReference>
<keyword evidence="12 13" id="KW-0807">Transducer</keyword>
<evidence type="ECO:0000256" key="2">
    <source>
        <dbReference type="ARBA" id="ARBA00004651"/>
    </source>
</evidence>
<sequence length="343" mass="38833">QKKLPRHSHDAMTPNTLAGTLFTVQTVAGILANFSLLHHYVTLCVTGFRFKSTDVIVQHLTVANALIMLSKGIPQTMTALGVKYFLHEFGCISVLYIYRVARGVSITATCILSVFQAIKMSSMTSSCKKLPTKALQDVGVSIFLCWILYMCVNLIFPLYSHSRWKFKNITRDRDPAYCSAGLQNRITNSLYIALVLFPEVSCSGLMLWSSGTMVCILHRHRRKMQYIHKARLSSRPSPEARATQSILALVCTFVFFYTLSSTFYAYIAAFNISSKWLMNTSALISTCFPTISPLLLMNRDGTVTRLWTKFRESIRFMSHLSFSTNFRFLQRPVCNSIRKTEAS</sequence>
<name>A0A061HTM4_CRIGR</name>
<dbReference type="FunFam" id="1.20.1070.10:FF:000033">
    <property type="entry name" value="Vomeronasal type-1 receptor"/>
    <property type="match status" value="1"/>
</dbReference>
<comment type="subcellular location">
    <subcellularLocation>
        <location evidence="2 13">Cell membrane</location>
        <topology evidence="2 13">Multi-pass membrane protein</topology>
    </subcellularLocation>
</comment>
<keyword evidence="4 13" id="KW-1003">Cell membrane</keyword>
<evidence type="ECO:0000256" key="6">
    <source>
        <dbReference type="ARBA" id="ARBA00022692"/>
    </source>
</evidence>
<reference evidence="16" key="1">
    <citation type="journal article" date="2013" name="Nat. Biotechnol.">
        <title>Chinese hamster genome sequenced from sorted chromosomes.</title>
        <authorList>
            <person name="Brinkrolf K."/>
            <person name="Rupp O."/>
            <person name="Laux H."/>
            <person name="Kollin F."/>
            <person name="Ernst W."/>
            <person name="Linke B."/>
            <person name="Kofler R."/>
            <person name="Romand S."/>
            <person name="Hesse F."/>
            <person name="Budach W.E."/>
            <person name="Galosy S."/>
            <person name="Muller D."/>
            <person name="Noll T."/>
            <person name="Wienberg J."/>
            <person name="Jostock T."/>
            <person name="Leonard M."/>
            <person name="Grillari J."/>
            <person name="Tauch A."/>
            <person name="Goesmann A."/>
            <person name="Helk B."/>
            <person name="Mott J.E."/>
            <person name="Puhler A."/>
            <person name="Borth N."/>
        </authorList>
    </citation>
    <scope>NUCLEOTIDE SEQUENCE [LARGE SCALE GENOMIC DNA]</scope>
    <source>
        <strain evidence="16">17A/GY</strain>
    </source>
</reference>
<accession>A0A061HTM4</accession>
<dbReference type="PRINTS" id="PR01534">
    <property type="entry name" value="VOMERONASL1R"/>
</dbReference>
<dbReference type="GO" id="GO:0016503">
    <property type="term" value="F:pheromone receptor activity"/>
    <property type="evidence" value="ECO:0007669"/>
    <property type="project" value="InterPro"/>
</dbReference>
<evidence type="ECO:0000313" key="16">
    <source>
        <dbReference type="Proteomes" id="UP000030759"/>
    </source>
</evidence>
<proteinExistence type="inferred from homology"/>
<dbReference type="InterPro" id="IPR004072">
    <property type="entry name" value="Vmron_rcpt_1"/>
</dbReference>
<evidence type="ECO:0000256" key="10">
    <source>
        <dbReference type="ARBA" id="ARBA00023170"/>
    </source>
</evidence>
<dbReference type="SUPFAM" id="SSF81321">
    <property type="entry name" value="Family A G protein-coupled receptor-like"/>
    <property type="match status" value="1"/>
</dbReference>
<dbReference type="Proteomes" id="UP000030759">
    <property type="component" value="Unassembled WGS sequence"/>
</dbReference>
<keyword evidence="8 13" id="KW-0297">G-protein coupled receptor</keyword>
<protein>
    <recommendedName>
        <fullName evidence="13">Vomeronasal type-1 receptor</fullName>
    </recommendedName>
</protein>
<evidence type="ECO:0000256" key="1">
    <source>
        <dbReference type="ARBA" id="ARBA00003878"/>
    </source>
</evidence>
<evidence type="ECO:0000256" key="8">
    <source>
        <dbReference type="ARBA" id="ARBA00023040"/>
    </source>
</evidence>
<evidence type="ECO:0000256" key="7">
    <source>
        <dbReference type="ARBA" id="ARBA00022989"/>
    </source>
</evidence>
<feature type="non-terminal residue" evidence="15">
    <location>
        <position position="1"/>
    </location>
</feature>
<dbReference type="Gene3D" id="1.20.1070.10">
    <property type="entry name" value="Rhodopsin 7-helix transmembrane proteins"/>
    <property type="match status" value="1"/>
</dbReference>
<comment type="similarity">
    <text evidence="3 13">Belongs to the G-protein coupled receptor 1 family.</text>
</comment>
<evidence type="ECO:0000256" key="3">
    <source>
        <dbReference type="ARBA" id="ARBA00010663"/>
    </source>
</evidence>
<feature type="transmembrane region" description="Helical" evidence="13">
    <location>
        <begin position="138"/>
        <end position="159"/>
    </location>
</feature>
<keyword evidence="7 13" id="KW-1133">Transmembrane helix</keyword>
<evidence type="ECO:0000256" key="4">
    <source>
        <dbReference type="ARBA" id="ARBA00022475"/>
    </source>
</evidence>
<dbReference type="EMBL" id="KE687749">
    <property type="protein sequence ID" value="ERE53003.1"/>
    <property type="molecule type" value="Genomic_DNA"/>
</dbReference>
<keyword evidence="5 13" id="KW-0589">Pheromone response</keyword>
<feature type="transmembrane region" description="Helical" evidence="13">
    <location>
        <begin position="276"/>
        <end position="296"/>
    </location>
</feature>
<dbReference type="InterPro" id="IPR017452">
    <property type="entry name" value="GPCR_Rhodpsn_7TM"/>
</dbReference>
<evidence type="ECO:0000256" key="5">
    <source>
        <dbReference type="ARBA" id="ARBA00022507"/>
    </source>
</evidence>
<dbReference type="AlphaFoldDB" id="A0A061HTM4"/>
<keyword evidence="9 13" id="KW-0472">Membrane</keyword>
<keyword evidence="6 13" id="KW-0812">Transmembrane</keyword>
<dbReference type="GO" id="GO:0019236">
    <property type="term" value="P:response to pheromone"/>
    <property type="evidence" value="ECO:0007669"/>
    <property type="project" value="UniProtKB-KW"/>
</dbReference>
<feature type="transmembrane region" description="Helical" evidence="13">
    <location>
        <begin position="190"/>
        <end position="217"/>
    </location>
</feature>
<dbReference type="GO" id="GO:0005886">
    <property type="term" value="C:plasma membrane"/>
    <property type="evidence" value="ECO:0007669"/>
    <property type="project" value="UniProtKB-SubCell"/>
</dbReference>